<dbReference type="EMBL" id="NHTK01005125">
    <property type="protein sequence ID" value="PPQ82713.1"/>
    <property type="molecule type" value="Genomic_DNA"/>
</dbReference>
<dbReference type="AlphaFoldDB" id="A0A409WW15"/>
<organism evidence="8 9">
    <name type="scientific">Panaeolus cyanescens</name>
    <dbReference type="NCBI Taxonomy" id="181874"/>
    <lineage>
        <taxon>Eukaryota</taxon>
        <taxon>Fungi</taxon>
        <taxon>Dikarya</taxon>
        <taxon>Basidiomycota</taxon>
        <taxon>Agaricomycotina</taxon>
        <taxon>Agaricomycetes</taxon>
        <taxon>Agaricomycetidae</taxon>
        <taxon>Agaricales</taxon>
        <taxon>Agaricineae</taxon>
        <taxon>Galeropsidaceae</taxon>
        <taxon>Panaeolus</taxon>
    </lineage>
</organism>
<accession>A0A409WW15</accession>
<evidence type="ECO:0000256" key="5">
    <source>
        <dbReference type="ARBA" id="ARBA00023136"/>
    </source>
</evidence>
<keyword evidence="3" id="KW-0732">Signal</keyword>
<evidence type="ECO:0000256" key="2">
    <source>
        <dbReference type="ARBA" id="ARBA00022692"/>
    </source>
</evidence>
<sequence>MAAASTSPSSQPSQIPALIPAPAGWTYSGCYEDTRARILDGGYRVAQDMTVISCISICLGNGFSFAGLERGSECFCGNIIKAGAVRKTEPECGMPCAGDASQRCGDVWRLNIYQAQARHLSSSSSSTGPGVTSHAPAPLSLASNPSNVAVSSSESSHIIWNH</sequence>
<dbReference type="PANTHER" id="PTHR24269:SF16">
    <property type="entry name" value="PROTEIN SLG1"/>
    <property type="match status" value="1"/>
</dbReference>
<dbReference type="InterPro" id="IPR002889">
    <property type="entry name" value="WSC_carb-bd"/>
</dbReference>
<evidence type="ECO:0000256" key="6">
    <source>
        <dbReference type="ARBA" id="ARBA00023180"/>
    </source>
</evidence>
<evidence type="ECO:0000256" key="3">
    <source>
        <dbReference type="ARBA" id="ARBA00022729"/>
    </source>
</evidence>
<keyword evidence="5" id="KW-0472">Membrane</keyword>
<evidence type="ECO:0000259" key="7">
    <source>
        <dbReference type="PROSITE" id="PS51212"/>
    </source>
</evidence>
<comment type="caution">
    <text evidence="8">The sequence shown here is derived from an EMBL/GenBank/DDBJ whole genome shotgun (WGS) entry which is preliminary data.</text>
</comment>
<dbReference type="InterPro" id="IPR051836">
    <property type="entry name" value="Kremen_rcpt"/>
</dbReference>
<name>A0A409WW15_9AGAR</name>
<dbReference type="STRING" id="181874.A0A409WW15"/>
<proteinExistence type="predicted"/>
<reference evidence="8 9" key="1">
    <citation type="journal article" date="2018" name="Evol. Lett.">
        <title>Horizontal gene cluster transfer increased hallucinogenic mushroom diversity.</title>
        <authorList>
            <person name="Reynolds H.T."/>
            <person name="Vijayakumar V."/>
            <person name="Gluck-Thaler E."/>
            <person name="Korotkin H.B."/>
            <person name="Matheny P.B."/>
            <person name="Slot J.C."/>
        </authorList>
    </citation>
    <scope>NUCLEOTIDE SEQUENCE [LARGE SCALE GENOMIC DNA]</scope>
    <source>
        <strain evidence="8 9">2629</strain>
    </source>
</reference>
<comment type="subcellular location">
    <subcellularLocation>
        <location evidence="1">Membrane</location>
        <topology evidence="1">Single-pass membrane protein</topology>
    </subcellularLocation>
</comment>
<evidence type="ECO:0000256" key="1">
    <source>
        <dbReference type="ARBA" id="ARBA00004167"/>
    </source>
</evidence>
<evidence type="ECO:0000256" key="4">
    <source>
        <dbReference type="ARBA" id="ARBA00022989"/>
    </source>
</evidence>
<dbReference type="Proteomes" id="UP000284842">
    <property type="component" value="Unassembled WGS sequence"/>
</dbReference>
<dbReference type="OrthoDB" id="5985073at2759"/>
<dbReference type="PROSITE" id="PS51212">
    <property type="entry name" value="WSC"/>
    <property type="match status" value="1"/>
</dbReference>
<dbReference type="PANTHER" id="PTHR24269">
    <property type="entry name" value="KREMEN PROTEIN"/>
    <property type="match status" value="1"/>
</dbReference>
<keyword evidence="6" id="KW-0325">Glycoprotein</keyword>
<dbReference type="GO" id="GO:0005886">
    <property type="term" value="C:plasma membrane"/>
    <property type="evidence" value="ECO:0007669"/>
    <property type="project" value="TreeGrafter"/>
</dbReference>
<keyword evidence="2" id="KW-0812">Transmembrane</keyword>
<keyword evidence="4" id="KW-1133">Transmembrane helix</keyword>
<dbReference type="SMART" id="SM00321">
    <property type="entry name" value="WSC"/>
    <property type="match status" value="1"/>
</dbReference>
<dbReference type="InParanoid" id="A0A409WW15"/>
<keyword evidence="9" id="KW-1185">Reference proteome</keyword>
<dbReference type="Pfam" id="PF01822">
    <property type="entry name" value="WSC"/>
    <property type="match status" value="1"/>
</dbReference>
<protein>
    <recommendedName>
        <fullName evidence="7">WSC domain-containing protein</fullName>
    </recommendedName>
</protein>
<feature type="domain" description="WSC" evidence="7">
    <location>
        <begin position="24"/>
        <end position="116"/>
    </location>
</feature>
<evidence type="ECO:0000313" key="8">
    <source>
        <dbReference type="EMBL" id="PPQ82713.1"/>
    </source>
</evidence>
<evidence type="ECO:0000313" key="9">
    <source>
        <dbReference type="Proteomes" id="UP000284842"/>
    </source>
</evidence>
<gene>
    <name evidence="8" type="ORF">CVT24_004349</name>
</gene>